<accession>C7MDX4</accession>
<keyword evidence="8" id="KW-1185">Reference proteome</keyword>
<dbReference type="CDD" id="cd00090">
    <property type="entry name" value="HTH_ARSR"/>
    <property type="match status" value="1"/>
</dbReference>
<evidence type="ECO:0000256" key="2">
    <source>
        <dbReference type="ARBA" id="ARBA00023125"/>
    </source>
</evidence>
<dbReference type="PANTHER" id="PTHR30136:SF24">
    <property type="entry name" value="HTH-TYPE TRANSCRIPTIONAL REPRESSOR ALLR"/>
    <property type="match status" value="1"/>
</dbReference>
<evidence type="ECO:0000256" key="1">
    <source>
        <dbReference type="ARBA" id="ARBA00023015"/>
    </source>
</evidence>
<dbReference type="eggNOG" id="COG1414">
    <property type="taxonomic scope" value="Bacteria"/>
</dbReference>
<dbReference type="Gene3D" id="3.30.450.40">
    <property type="match status" value="1"/>
</dbReference>
<dbReference type="GO" id="GO:0045892">
    <property type="term" value="P:negative regulation of DNA-templated transcription"/>
    <property type="evidence" value="ECO:0007669"/>
    <property type="project" value="TreeGrafter"/>
</dbReference>
<evidence type="ECO:0000256" key="3">
    <source>
        <dbReference type="ARBA" id="ARBA00023163"/>
    </source>
</evidence>
<dbReference type="InterPro" id="IPR005471">
    <property type="entry name" value="Tscrpt_reg_IclR_N"/>
</dbReference>
<dbReference type="PATRIC" id="fig|446465.5.peg.1956"/>
<keyword evidence="2" id="KW-0238">DNA-binding</keyword>
<reference evidence="7 8" key="1">
    <citation type="journal article" date="2009" name="Stand. Genomic Sci.">
        <title>Complete genome sequence of Brachybacterium faecium type strain (Schefferle 6-10).</title>
        <authorList>
            <person name="Lapidus A."/>
            <person name="Pukall R."/>
            <person name="Labuttii K."/>
            <person name="Copeland A."/>
            <person name="Del Rio T.G."/>
            <person name="Nolan M."/>
            <person name="Chen F."/>
            <person name="Lucas S."/>
            <person name="Tice H."/>
            <person name="Cheng J.F."/>
            <person name="Bruce D."/>
            <person name="Goodwin L."/>
            <person name="Pitluck S."/>
            <person name="Rohde M."/>
            <person name="Goker M."/>
            <person name="Pati A."/>
            <person name="Ivanova N."/>
            <person name="Mavrommatis K."/>
            <person name="Chen A."/>
            <person name="Palaniappan K."/>
            <person name="D'haeseleer P."/>
            <person name="Chain P."/>
            <person name="Bristow J."/>
            <person name="Eisen J.A."/>
            <person name="Markowitz V."/>
            <person name="Hugenholtz P."/>
            <person name="Kyrpides N.C."/>
            <person name="Klenk H.P."/>
        </authorList>
    </citation>
    <scope>NUCLEOTIDE SEQUENCE [LARGE SCALE GENOMIC DNA]</scope>
    <source>
        <strain evidence="8">ATCC 43885 / DSM 4810 / JCM 11609 / LMG 19847 / NBRC 14762 / NCIMB 9860 / 6-10</strain>
    </source>
</reference>
<dbReference type="SMART" id="SM00346">
    <property type="entry name" value="HTH_ICLR"/>
    <property type="match status" value="1"/>
</dbReference>
<dbReference type="HOGENOM" id="CLU_062618_4_3_11"/>
<dbReference type="KEGG" id="bfa:Bfae_19700"/>
<dbReference type="STRING" id="446465.Bfae_19700"/>
<gene>
    <name evidence="7" type="ordered locus">Bfae_19700</name>
</gene>
<dbReference type="InterPro" id="IPR050707">
    <property type="entry name" value="HTH_MetabolicPath_Reg"/>
</dbReference>
<evidence type="ECO:0000313" key="7">
    <source>
        <dbReference type="EMBL" id="ACU85781.1"/>
    </source>
</evidence>
<dbReference type="GO" id="GO:0003700">
    <property type="term" value="F:DNA-binding transcription factor activity"/>
    <property type="evidence" value="ECO:0007669"/>
    <property type="project" value="TreeGrafter"/>
</dbReference>
<sequence>MAEARNRTAQQRPERPAPGAGAVQSVDRAARVLEILARDGGSAVGRLAHELGVHQSTASRLISALEAHDLVERQVEGGPVRLGIGILRLAAATRPRLDLTAAGGPVCEALAEELGETVNLAVYRSGAAVNLHQVQGTRTVALHNWVGDATVLHATSSGKVLLAHLPPAQRETVLGTALERFTARTVQDPSVLRRQLEQVVERGWALAEEEFEEGLNAVAAPIHGTEGEVVAALSAAGPAYRLGHDRLPAAAEQVRAAAAEISRRLGHLPETP</sequence>
<dbReference type="InterPro" id="IPR036390">
    <property type="entry name" value="WH_DNA-bd_sf"/>
</dbReference>
<dbReference type="Pfam" id="PF09339">
    <property type="entry name" value="HTH_IclR"/>
    <property type="match status" value="1"/>
</dbReference>
<feature type="domain" description="IclR-ED" evidence="6">
    <location>
        <begin position="85"/>
        <end position="267"/>
    </location>
</feature>
<dbReference type="PANTHER" id="PTHR30136">
    <property type="entry name" value="HELIX-TURN-HELIX TRANSCRIPTIONAL REGULATOR, ICLR FAMILY"/>
    <property type="match status" value="1"/>
</dbReference>
<evidence type="ECO:0000313" key="8">
    <source>
        <dbReference type="Proteomes" id="UP000001919"/>
    </source>
</evidence>
<evidence type="ECO:0000259" key="6">
    <source>
        <dbReference type="PROSITE" id="PS51078"/>
    </source>
</evidence>
<dbReference type="InterPro" id="IPR036388">
    <property type="entry name" value="WH-like_DNA-bd_sf"/>
</dbReference>
<name>C7MDX4_BRAFD</name>
<feature type="domain" description="HTH iclR-type" evidence="5">
    <location>
        <begin position="23"/>
        <end position="84"/>
    </location>
</feature>
<dbReference type="InterPro" id="IPR014757">
    <property type="entry name" value="Tscrpt_reg_IclR_C"/>
</dbReference>
<dbReference type="Proteomes" id="UP000001919">
    <property type="component" value="Chromosome"/>
</dbReference>
<dbReference type="GO" id="GO:0003677">
    <property type="term" value="F:DNA binding"/>
    <property type="evidence" value="ECO:0007669"/>
    <property type="project" value="UniProtKB-KW"/>
</dbReference>
<dbReference type="Pfam" id="PF01614">
    <property type="entry name" value="IclR_C"/>
    <property type="match status" value="1"/>
</dbReference>
<keyword evidence="1" id="KW-0805">Transcription regulation</keyword>
<dbReference type="EMBL" id="CP001643">
    <property type="protein sequence ID" value="ACU85781.1"/>
    <property type="molecule type" value="Genomic_DNA"/>
</dbReference>
<evidence type="ECO:0000256" key="4">
    <source>
        <dbReference type="SAM" id="MobiDB-lite"/>
    </source>
</evidence>
<feature type="region of interest" description="Disordered" evidence="4">
    <location>
        <begin position="1"/>
        <end position="23"/>
    </location>
</feature>
<dbReference type="PROSITE" id="PS51078">
    <property type="entry name" value="ICLR_ED"/>
    <property type="match status" value="1"/>
</dbReference>
<dbReference type="Gene3D" id="1.10.10.10">
    <property type="entry name" value="Winged helix-like DNA-binding domain superfamily/Winged helix DNA-binding domain"/>
    <property type="match status" value="1"/>
</dbReference>
<organism evidence="7 8">
    <name type="scientific">Brachybacterium faecium (strain ATCC 43885 / DSM 4810 / JCM 11609 / LMG 19847 / NBRC 14762 / NCIMB 9860 / 6-10)</name>
    <dbReference type="NCBI Taxonomy" id="446465"/>
    <lineage>
        <taxon>Bacteria</taxon>
        <taxon>Bacillati</taxon>
        <taxon>Actinomycetota</taxon>
        <taxon>Actinomycetes</taxon>
        <taxon>Micrococcales</taxon>
        <taxon>Dermabacteraceae</taxon>
        <taxon>Brachybacterium</taxon>
    </lineage>
</organism>
<evidence type="ECO:0000259" key="5">
    <source>
        <dbReference type="PROSITE" id="PS51077"/>
    </source>
</evidence>
<dbReference type="PROSITE" id="PS51077">
    <property type="entry name" value="HTH_ICLR"/>
    <property type="match status" value="1"/>
</dbReference>
<keyword evidence="3" id="KW-0804">Transcription</keyword>
<dbReference type="InterPro" id="IPR011991">
    <property type="entry name" value="ArsR-like_HTH"/>
</dbReference>
<dbReference type="OrthoDB" id="7274111at2"/>
<proteinExistence type="predicted"/>
<dbReference type="AlphaFoldDB" id="C7MDX4"/>
<dbReference type="SUPFAM" id="SSF55781">
    <property type="entry name" value="GAF domain-like"/>
    <property type="match status" value="1"/>
</dbReference>
<dbReference type="InterPro" id="IPR029016">
    <property type="entry name" value="GAF-like_dom_sf"/>
</dbReference>
<protein>
    <submittedName>
        <fullName evidence="7">Transcriptional regulator, IclR family</fullName>
    </submittedName>
</protein>
<dbReference type="SUPFAM" id="SSF46785">
    <property type="entry name" value="Winged helix' DNA-binding domain"/>
    <property type="match status" value="1"/>
</dbReference>